<keyword evidence="2" id="KW-1185">Reference proteome</keyword>
<name>A0ABT0A668_9GAMM</name>
<dbReference type="Pfam" id="PF01963">
    <property type="entry name" value="TraB_PrgY_gumN"/>
    <property type="match status" value="1"/>
</dbReference>
<dbReference type="RefSeq" id="WP_243322047.1">
    <property type="nucleotide sequence ID" value="NZ_JALGCL010000004.1"/>
</dbReference>
<organism evidence="1 2">
    <name type="scientific">Cognatiluteimonas sedimenti</name>
    <dbReference type="NCBI Taxonomy" id="2927791"/>
    <lineage>
        <taxon>Bacteria</taxon>
        <taxon>Pseudomonadati</taxon>
        <taxon>Pseudomonadota</taxon>
        <taxon>Gammaproteobacteria</taxon>
        <taxon>Lysobacterales</taxon>
        <taxon>Lysobacteraceae</taxon>
        <taxon>Cognatiluteimonas</taxon>
    </lineage>
</organism>
<protein>
    <submittedName>
        <fullName evidence="1">TraB/GumN family protein</fullName>
    </submittedName>
</protein>
<accession>A0ABT0A668</accession>
<evidence type="ECO:0000313" key="2">
    <source>
        <dbReference type="Proteomes" id="UP001165423"/>
    </source>
</evidence>
<dbReference type="InterPro" id="IPR002816">
    <property type="entry name" value="TraB/PrgY/GumN_fam"/>
</dbReference>
<proteinExistence type="predicted"/>
<evidence type="ECO:0000313" key="1">
    <source>
        <dbReference type="EMBL" id="MCJ0826488.1"/>
    </source>
</evidence>
<dbReference type="CDD" id="cd14788">
    <property type="entry name" value="GumN"/>
    <property type="match status" value="1"/>
</dbReference>
<dbReference type="Proteomes" id="UP001165423">
    <property type="component" value="Unassembled WGS sequence"/>
</dbReference>
<dbReference type="EMBL" id="JALGCL010000004">
    <property type="protein sequence ID" value="MCJ0826488.1"/>
    <property type="molecule type" value="Genomic_DNA"/>
</dbReference>
<gene>
    <name evidence="1" type="ORF">MQC88_11090</name>
</gene>
<comment type="caution">
    <text evidence="1">The sequence shown here is derived from an EMBL/GenBank/DDBJ whole genome shotgun (WGS) entry which is preliminary data.</text>
</comment>
<sequence>MTASAQQHAAPAQLPVPAWATEPTLLDTVVVSGRVGGPGLWQAYKDDGHDLWIMGTLSPLPSGIEWDASEVRDLVARSQAVIWAPIYSVNVHANLFQQAMLGIKYLGAKKNPDGRTLGEVLPPELYARWLQAKARYLPHNARVERKRPIVAAQALLEAAMQQAHLSDKPIVYPALEDTIKAHAVRSVLPRVEVEVSNATAKAALAELRSRQLSDAACLAATLDAVETDLPRMITNANAWANGEISRFQFEALGRSSAACSDALVDPEFSAKYGLPNIEDSAAARWMSEATAALASNMSTVAFVPMEHLVGPDNYLDQLRARGYTVNGP</sequence>
<reference evidence="1 2" key="1">
    <citation type="submission" date="2022-03" db="EMBL/GenBank/DDBJ databases">
        <title>Luteimonas soily sp. nov., a novel bacterium isolated from the soil.</title>
        <authorList>
            <person name="Zhang X."/>
        </authorList>
    </citation>
    <scope>NUCLEOTIDE SEQUENCE [LARGE SCALE GENOMIC DNA]</scope>
    <source>
        <strain evidence="1 2">50</strain>
    </source>
</reference>